<reference evidence="4" key="2">
    <citation type="submission" date="2019-09" db="UniProtKB">
        <authorList>
            <consortium name="WormBaseParasite"/>
        </authorList>
    </citation>
    <scope>IDENTIFICATION</scope>
</reference>
<dbReference type="AlphaFoldDB" id="A0A183FV01"/>
<feature type="compositionally biased region" description="Basic and acidic residues" evidence="1">
    <location>
        <begin position="226"/>
        <end position="242"/>
    </location>
</feature>
<accession>A0A3P8A2Z6</accession>
<sequence>MEAAAQSMDIDLPEPIPRRNQGTQDIPEHPFVLPPIPDLIIEDTDLTRIGRRHSSGKLHIPPNNVCLHQDFKLQQLEVLSVTNPTWAARILLSRKDVSARRVADGLAVTRCQQITANHTLLNHEVNGTCYIMMSVLVGDQLWFVLPGTTDLIESSPTIPCPYPIRTNTIPAQRVLPPNMRINTAAKTFLFNPPGTFFSTIDSSEMAPGPYSARLQQNQQEISNRLSKRESSKIRGSPKEHYPEGPSVSQQFIREHHQQTHRRGRELQTLDPTLGPLDSCSNPRRTYSDRKLHHIPQALPSTASDDYRILSTLRGCKELRSTVTEHIP</sequence>
<accession>A0A183FV01</accession>
<name>A0A183FV01_HELPZ</name>
<dbReference type="WBParaSite" id="HPBE_0001208101-mRNA-1">
    <property type="protein sequence ID" value="HPBE_0001208101-mRNA-1"/>
    <property type="gene ID" value="HPBE_0001208101"/>
</dbReference>
<proteinExistence type="predicted"/>
<organism evidence="3 4">
    <name type="scientific">Heligmosomoides polygyrus</name>
    <name type="common">Parasitic roundworm</name>
    <dbReference type="NCBI Taxonomy" id="6339"/>
    <lineage>
        <taxon>Eukaryota</taxon>
        <taxon>Metazoa</taxon>
        <taxon>Ecdysozoa</taxon>
        <taxon>Nematoda</taxon>
        <taxon>Chromadorea</taxon>
        <taxon>Rhabditida</taxon>
        <taxon>Rhabditina</taxon>
        <taxon>Rhabditomorpha</taxon>
        <taxon>Strongyloidea</taxon>
        <taxon>Heligmosomidae</taxon>
        <taxon>Heligmosomoides</taxon>
    </lineage>
</organism>
<dbReference type="Proteomes" id="UP000050761">
    <property type="component" value="Unassembled WGS sequence"/>
</dbReference>
<feature type="region of interest" description="Disordered" evidence="1">
    <location>
        <begin position="215"/>
        <end position="281"/>
    </location>
</feature>
<dbReference type="EMBL" id="UZAH01027349">
    <property type="protein sequence ID" value="VDO90857.1"/>
    <property type="molecule type" value="Genomic_DNA"/>
</dbReference>
<protein>
    <submittedName>
        <fullName evidence="4">AXH domain-containing protein</fullName>
    </submittedName>
</protein>
<feature type="region of interest" description="Disordered" evidence="1">
    <location>
        <begin position="1"/>
        <end position="25"/>
    </location>
</feature>
<evidence type="ECO:0000256" key="1">
    <source>
        <dbReference type="SAM" id="MobiDB-lite"/>
    </source>
</evidence>
<gene>
    <name evidence="2" type="ORF">HPBE_LOCUS12082</name>
</gene>
<evidence type="ECO:0000313" key="3">
    <source>
        <dbReference type="Proteomes" id="UP000050761"/>
    </source>
</evidence>
<keyword evidence="3" id="KW-1185">Reference proteome</keyword>
<evidence type="ECO:0000313" key="2">
    <source>
        <dbReference type="EMBL" id="VDO90857.1"/>
    </source>
</evidence>
<reference evidence="2 3" key="1">
    <citation type="submission" date="2018-11" db="EMBL/GenBank/DDBJ databases">
        <authorList>
            <consortium name="Pathogen Informatics"/>
        </authorList>
    </citation>
    <scope>NUCLEOTIDE SEQUENCE [LARGE SCALE GENOMIC DNA]</scope>
</reference>
<evidence type="ECO:0000313" key="4">
    <source>
        <dbReference type="WBParaSite" id="HPBE_0001208101-mRNA-1"/>
    </source>
</evidence>
<feature type="compositionally biased region" description="Polar residues" evidence="1">
    <location>
        <begin position="215"/>
        <end position="224"/>
    </location>
</feature>